<sequence>MPLPTMDADTTHRKYRAIANSIVDKLFFYETDSKHWKCITSEDNFSMHVTQSDEFDGILVKVECIMDFPPHKIVEMSLDFEWLKTFEERIIVMEVAEKIDEELQIFHLISGDFLFGLISSREFVSLFGVRHLPDKNAILIYNRSVDHPDYPEVNDRVRGHMYSSGKYYYSIEGEPNKTRFVEFTQTDVKMSIPNFLLEQLAPKFAKHNLEKLTTHANERLKREVALKEDSTAESEESNQ</sequence>
<evidence type="ECO:0000313" key="6">
    <source>
        <dbReference type="Proteomes" id="UP000694865"/>
    </source>
</evidence>
<dbReference type="PANTHER" id="PTHR46374:SF1">
    <property type="entry name" value="START DOMAIN-CONTAINING PROTEIN"/>
    <property type="match status" value="1"/>
</dbReference>
<dbReference type="Gene3D" id="3.30.530.20">
    <property type="match status" value="1"/>
</dbReference>
<dbReference type="PROSITE" id="PS50848">
    <property type="entry name" value="START"/>
    <property type="match status" value="1"/>
</dbReference>
<keyword evidence="3" id="KW-0446">Lipid-binding</keyword>
<accession>A0ABM0GZJ1</accession>
<gene>
    <name evidence="7" type="primary">LOC100375787</name>
</gene>
<name>A0ABM0GZJ1_SACKO</name>
<feature type="domain" description="START" evidence="5">
    <location>
        <begin position="31"/>
        <end position="221"/>
    </location>
</feature>
<reference evidence="7" key="1">
    <citation type="submission" date="2025-08" db="UniProtKB">
        <authorList>
            <consortium name="RefSeq"/>
        </authorList>
    </citation>
    <scope>IDENTIFICATION</scope>
    <source>
        <tissue evidence="7">Testes</tissue>
    </source>
</reference>
<keyword evidence="1" id="KW-0813">Transport</keyword>
<evidence type="ECO:0000256" key="2">
    <source>
        <dbReference type="ARBA" id="ARBA00023055"/>
    </source>
</evidence>
<proteinExistence type="predicted"/>
<evidence type="ECO:0000256" key="4">
    <source>
        <dbReference type="ARBA" id="ARBA00024750"/>
    </source>
</evidence>
<protein>
    <submittedName>
        <fullName evidence="7">StAR-related lipid transfer protein 5-like</fullName>
    </submittedName>
</protein>
<keyword evidence="6" id="KW-1185">Reference proteome</keyword>
<dbReference type="Proteomes" id="UP000694865">
    <property type="component" value="Unplaced"/>
</dbReference>
<evidence type="ECO:0000313" key="7">
    <source>
        <dbReference type="RefSeq" id="XP_002740873.1"/>
    </source>
</evidence>
<keyword evidence="2" id="KW-0445">Lipid transport</keyword>
<dbReference type="Pfam" id="PF01852">
    <property type="entry name" value="START"/>
    <property type="match status" value="1"/>
</dbReference>
<dbReference type="PANTHER" id="PTHR46374">
    <property type="entry name" value="PROTEIN CBG07384"/>
    <property type="match status" value="1"/>
</dbReference>
<dbReference type="InterPro" id="IPR023393">
    <property type="entry name" value="START-like_dom_sf"/>
</dbReference>
<dbReference type="InterPro" id="IPR043556">
    <property type="entry name" value="StARD5/6"/>
</dbReference>
<dbReference type="SUPFAM" id="SSF55961">
    <property type="entry name" value="Bet v1-like"/>
    <property type="match status" value="1"/>
</dbReference>
<evidence type="ECO:0000256" key="1">
    <source>
        <dbReference type="ARBA" id="ARBA00022448"/>
    </source>
</evidence>
<organism evidence="6 7">
    <name type="scientific">Saccoglossus kowalevskii</name>
    <name type="common">Acorn worm</name>
    <dbReference type="NCBI Taxonomy" id="10224"/>
    <lineage>
        <taxon>Eukaryota</taxon>
        <taxon>Metazoa</taxon>
        <taxon>Hemichordata</taxon>
        <taxon>Enteropneusta</taxon>
        <taxon>Harrimaniidae</taxon>
        <taxon>Saccoglossus</taxon>
    </lineage>
</organism>
<evidence type="ECO:0000259" key="5">
    <source>
        <dbReference type="PROSITE" id="PS50848"/>
    </source>
</evidence>
<evidence type="ECO:0000256" key="3">
    <source>
        <dbReference type="ARBA" id="ARBA00023121"/>
    </source>
</evidence>
<dbReference type="RefSeq" id="XP_002740873.1">
    <property type="nucleotide sequence ID" value="XM_002740827.1"/>
</dbReference>
<comment type="function">
    <text evidence="4">May be involved in the intracellular transport of sterols or other lipids. May bind cholesterol or other sterols.</text>
</comment>
<dbReference type="GeneID" id="100375787"/>
<dbReference type="InterPro" id="IPR002913">
    <property type="entry name" value="START_lipid-bd_dom"/>
</dbReference>